<dbReference type="EMBL" id="JANPWB010000003">
    <property type="protein sequence ID" value="KAJ1197719.1"/>
    <property type="molecule type" value="Genomic_DNA"/>
</dbReference>
<name>A0AAV7V858_PLEWA</name>
<gene>
    <name evidence="2" type="ORF">NDU88_001573</name>
</gene>
<sequence>MRSVETPPQHFSLPTSPSSAGRWRLSSKYAPSGSAQLHKQCRRLKRFKGLTHPRGSTGNTLLRIHYCTTTVLIASKESRSLD</sequence>
<proteinExistence type="predicted"/>
<evidence type="ECO:0000256" key="1">
    <source>
        <dbReference type="SAM" id="MobiDB-lite"/>
    </source>
</evidence>
<evidence type="ECO:0000313" key="3">
    <source>
        <dbReference type="Proteomes" id="UP001066276"/>
    </source>
</evidence>
<feature type="region of interest" description="Disordered" evidence="1">
    <location>
        <begin position="1"/>
        <end position="22"/>
    </location>
</feature>
<reference evidence="2" key="1">
    <citation type="journal article" date="2022" name="bioRxiv">
        <title>Sequencing and chromosome-scale assembly of the giantPleurodeles waltlgenome.</title>
        <authorList>
            <person name="Brown T."/>
            <person name="Elewa A."/>
            <person name="Iarovenko S."/>
            <person name="Subramanian E."/>
            <person name="Araus A.J."/>
            <person name="Petzold A."/>
            <person name="Susuki M."/>
            <person name="Suzuki K.-i.T."/>
            <person name="Hayashi T."/>
            <person name="Toyoda A."/>
            <person name="Oliveira C."/>
            <person name="Osipova E."/>
            <person name="Leigh N.D."/>
            <person name="Simon A."/>
            <person name="Yun M.H."/>
        </authorList>
    </citation>
    <scope>NUCLEOTIDE SEQUENCE</scope>
    <source>
        <strain evidence="2">20211129_DDA</strain>
        <tissue evidence="2">Liver</tissue>
    </source>
</reference>
<protein>
    <submittedName>
        <fullName evidence="2">Uncharacterized protein</fullName>
    </submittedName>
</protein>
<dbReference type="Proteomes" id="UP001066276">
    <property type="component" value="Chromosome 2_1"/>
</dbReference>
<organism evidence="2 3">
    <name type="scientific">Pleurodeles waltl</name>
    <name type="common">Iberian ribbed newt</name>
    <dbReference type="NCBI Taxonomy" id="8319"/>
    <lineage>
        <taxon>Eukaryota</taxon>
        <taxon>Metazoa</taxon>
        <taxon>Chordata</taxon>
        <taxon>Craniata</taxon>
        <taxon>Vertebrata</taxon>
        <taxon>Euteleostomi</taxon>
        <taxon>Amphibia</taxon>
        <taxon>Batrachia</taxon>
        <taxon>Caudata</taxon>
        <taxon>Salamandroidea</taxon>
        <taxon>Salamandridae</taxon>
        <taxon>Pleurodelinae</taxon>
        <taxon>Pleurodeles</taxon>
    </lineage>
</organism>
<evidence type="ECO:0000313" key="2">
    <source>
        <dbReference type="EMBL" id="KAJ1197719.1"/>
    </source>
</evidence>
<dbReference type="AlphaFoldDB" id="A0AAV7V858"/>
<comment type="caution">
    <text evidence="2">The sequence shown here is derived from an EMBL/GenBank/DDBJ whole genome shotgun (WGS) entry which is preliminary data.</text>
</comment>
<accession>A0AAV7V858</accession>
<keyword evidence="3" id="KW-1185">Reference proteome</keyword>